<dbReference type="AlphaFoldDB" id="A0A2B8B6P0"/>
<name>A0A2B8B6P0_9PROT</name>
<comment type="caution">
    <text evidence="4">The sequence shown here is derived from an EMBL/GenBank/DDBJ whole genome shotgun (WGS) entry which is preliminary data.</text>
</comment>
<dbReference type="PROSITE" id="PS50801">
    <property type="entry name" value="STAS"/>
    <property type="match status" value="1"/>
</dbReference>
<sequence length="101" mass="11641">MDFKTTNTVDATEVWLTGRLEFTDHDRLRDIVELVEQSHARRFVIDMSKLDFIDSAGLGMLLILQEETESRNIKMIVRHPQGDVKRSIDLARLGEIITIES</sequence>
<dbReference type="InterPro" id="IPR003658">
    <property type="entry name" value="Anti-sigma_ant"/>
</dbReference>
<comment type="similarity">
    <text evidence="1 2">Belongs to the anti-sigma-factor antagonist family.</text>
</comment>
<dbReference type="OrthoDB" id="8236316at2"/>
<dbReference type="Pfam" id="PF01740">
    <property type="entry name" value="STAS"/>
    <property type="match status" value="1"/>
</dbReference>
<dbReference type="Gene3D" id="3.30.750.24">
    <property type="entry name" value="STAS domain"/>
    <property type="match status" value="1"/>
</dbReference>
<proteinExistence type="inferred from homology"/>
<gene>
    <name evidence="4" type="ORF">CRT60_31800</name>
</gene>
<organism evidence="4 5">
    <name type="scientific">Azospirillum palustre</name>
    <dbReference type="NCBI Taxonomy" id="2044885"/>
    <lineage>
        <taxon>Bacteria</taxon>
        <taxon>Pseudomonadati</taxon>
        <taxon>Pseudomonadota</taxon>
        <taxon>Alphaproteobacteria</taxon>
        <taxon>Rhodospirillales</taxon>
        <taxon>Azospirillaceae</taxon>
        <taxon>Azospirillum</taxon>
    </lineage>
</organism>
<dbReference type="Proteomes" id="UP000225379">
    <property type="component" value="Unassembled WGS sequence"/>
</dbReference>
<evidence type="ECO:0000256" key="2">
    <source>
        <dbReference type="RuleBase" id="RU003749"/>
    </source>
</evidence>
<accession>A0A2B8B6P0</accession>
<dbReference type="InterPro" id="IPR002645">
    <property type="entry name" value="STAS_dom"/>
</dbReference>
<evidence type="ECO:0000256" key="1">
    <source>
        <dbReference type="ARBA" id="ARBA00009013"/>
    </source>
</evidence>
<dbReference type="RefSeq" id="WP_098740411.1">
    <property type="nucleotide sequence ID" value="NZ_PDKW01000043.1"/>
</dbReference>
<evidence type="ECO:0000259" key="3">
    <source>
        <dbReference type="PROSITE" id="PS50801"/>
    </source>
</evidence>
<dbReference type="InterPro" id="IPR036513">
    <property type="entry name" value="STAS_dom_sf"/>
</dbReference>
<dbReference type="GO" id="GO:0043856">
    <property type="term" value="F:anti-sigma factor antagonist activity"/>
    <property type="evidence" value="ECO:0007669"/>
    <property type="project" value="InterPro"/>
</dbReference>
<dbReference type="PANTHER" id="PTHR33495">
    <property type="entry name" value="ANTI-SIGMA FACTOR ANTAGONIST TM_1081-RELATED-RELATED"/>
    <property type="match status" value="1"/>
</dbReference>
<evidence type="ECO:0000313" key="5">
    <source>
        <dbReference type="Proteomes" id="UP000225379"/>
    </source>
</evidence>
<dbReference type="CDD" id="cd07043">
    <property type="entry name" value="STAS_anti-anti-sigma_factors"/>
    <property type="match status" value="1"/>
</dbReference>
<feature type="domain" description="STAS" evidence="3">
    <location>
        <begin position="16"/>
        <end position="101"/>
    </location>
</feature>
<protein>
    <recommendedName>
        <fullName evidence="2">Anti-sigma factor antagonist</fullName>
    </recommendedName>
</protein>
<reference evidence="5" key="1">
    <citation type="submission" date="2017-10" db="EMBL/GenBank/DDBJ databases">
        <authorList>
            <person name="Kravchenko I.K."/>
            <person name="Grouzdev D.S."/>
        </authorList>
    </citation>
    <scope>NUCLEOTIDE SEQUENCE [LARGE SCALE GENOMIC DNA]</scope>
    <source>
        <strain evidence="5">B2</strain>
    </source>
</reference>
<dbReference type="EMBL" id="PDKW01000043">
    <property type="protein sequence ID" value="PGH54376.1"/>
    <property type="molecule type" value="Genomic_DNA"/>
</dbReference>
<dbReference type="SUPFAM" id="SSF52091">
    <property type="entry name" value="SpoIIaa-like"/>
    <property type="match status" value="1"/>
</dbReference>
<dbReference type="NCBIfam" id="TIGR00377">
    <property type="entry name" value="ant_ant_sig"/>
    <property type="match status" value="1"/>
</dbReference>
<keyword evidence="5" id="KW-1185">Reference proteome</keyword>
<evidence type="ECO:0000313" key="4">
    <source>
        <dbReference type="EMBL" id="PGH54376.1"/>
    </source>
</evidence>